<evidence type="ECO:0000313" key="4">
    <source>
        <dbReference type="Proteomes" id="UP000007332"/>
    </source>
</evidence>
<dbReference type="Pfam" id="PF08874">
    <property type="entry name" value="DUF1835"/>
    <property type="match status" value="1"/>
</dbReference>
<dbReference type="OrthoDB" id="1654031at2"/>
<dbReference type="PATRIC" id="fig|1071400.3.peg.1338"/>
<evidence type="ECO:0000259" key="2">
    <source>
        <dbReference type="Pfam" id="PF12395"/>
    </source>
</evidence>
<dbReference type="EMBL" id="CP003043">
    <property type="protein sequence ID" value="AFS00421.1"/>
    <property type="molecule type" value="Genomic_DNA"/>
</dbReference>
<dbReference type="KEGG" id="lbn:LBUCD034_1386"/>
<organism evidence="3 4">
    <name type="scientific">Lentilactobacillus buchneri subsp. silagei CD034</name>
    <dbReference type="NCBI Taxonomy" id="1071400"/>
    <lineage>
        <taxon>Bacteria</taxon>
        <taxon>Bacillati</taxon>
        <taxon>Bacillota</taxon>
        <taxon>Bacilli</taxon>
        <taxon>Lactobacillales</taxon>
        <taxon>Lactobacillaceae</taxon>
        <taxon>Lentilactobacillus</taxon>
        <taxon>Lentilactobacillus buchneri subsp. silagei</taxon>
    </lineage>
</organism>
<evidence type="ECO:0008006" key="5">
    <source>
        <dbReference type="Google" id="ProtNLM"/>
    </source>
</evidence>
<proteinExistence type="predicted"/>
<dbReference type="HOGENOM" id="CLU_074533_0_0_9"/>
<gene>
    <name evidence="3" type="ORF">LBUCD034_1386</name>
</gene>
<accession>J9W8E3</accession>
<dbReference type="RefSeq" id="WP_014940079.1">
    <property type="nucleotide sequence ID" value="NC_018610.1"/>
</dbReference>
<name>J9W8E3_LENBU</name>
<dbReference type="InterPro" id="IPR022123">
    <property type="entry name" value="DUF3658"/>
</dbReference>
<dbReference type="Proteomes" id="UP000007332">
    <property type="component" value="Chromosome"/>
</dbReference>
<keyword evidence="4" id="KW-1185">Reference proteome</keyword>
<feature type="domain" description="DUF3658" evidence="2">
    <location>
        <begin position="155"/>
        <end position="252"/>
    </location>
</feature>
<reference evidence="3 4" key="1">
    <citation type="journal article" date="2012" name="J. Biotechnol.">
        <title>Insights into the completely annotated genome of Lactobacillus buchneri CD034, a strain isolated from stable grass silage.</title>
        <authorList>
            <person name="Heinl S."/>
            <person name="Wibberg D."/>
            <person name="Eikmeyer F."/>
            <person name="Szczepanowski R."/>
            <person name="Blom J."/>
            <person name="Linke B."/>
            <person name="Goesmann A."/>
            <person name="Grabherr R."/>
            <person name="Schwab H."/>
            <person name="Puhler A."/>
            <person name="Schluter A."/>
        </authorList>
    </citation>
    <scope>NUCLEOTIDE SEQUENCE [LARGE SCALE GENOMIC DNA]</scope>
    <source>
        <strain evidence="3 4">CD034</strain>
    </source>
</reference>
<dbReference type="Pfam" id="PF12395">
    <property type="entry name" value="DUF3658"/>
    <property type="match status" value="1"/>
</dbReference>
<dbReference type="STRING" id="1071400.LBUCD034_1386"/>
<sequence length="262" mass="30377">MIDIVFSDSFASTLKYYYQKRHLDGQVLALPMYLSLGDISQRSFMESRQTIYKIEYAHYQASEQLTVEAVNALRQGLDQLSQMAQAGESFRIWWSETADDYCGFLWICDYLKDFSVQTTSVKVPMTLVREDSLMIISKLGEISEDAIDELQLASLQRDLSANSRRAFSYYWHDLRSENNPIRTVINGTVVSQSIDFYDRFVLANLSQRRFRNILRVIGETLGDYPFTADWWYRHRIDYLVSKGSVDYKADPDAIVGKIKLAK</sequence>
<dbReference type="AlphaFoldDB" id="J9W8E3"/>
<evidence type="ECO:0000259" key="1">
    <source>
        <dbReference type="Pfam" id="PF08874"/>
    </source>
</evidence>
<dbReference type="eggNOG" id="ENOG502ZC22">
    <property type="taxonomic scope" value="Bacteria"/>
</dbReference>
<evidence type="ECO:0000313" key="3">
    <source>
        <dbReference type="EMBL" id="AFS00421.1"/>
    </source>
</evidence>
<feature type="domain" description="DUF1835" evidence="1">
    <location>
        <begin position="2"/>
        <end position="122"/>
    </location>
</feature>
<protein>
    <recommendedName>
        <fullName evidence="5">DUF1835 domain-containing protein</fullName>
    </recommendedName>
</protein>
<dbReference type="InterPro" id="IPR014973">
    <property type="entry name" value="DUF1835"/>
</dbReference>